<evidence type="ECO:0000313" key="2">
    <source>
        <dbReference type="EMBL" id="VCX30777.1"/>
    </source>
</evidence>
<keyword evidence="1" id="KW-1133">Transmembrane helix</keyword>
<dbReference type="Proteomes" id="UP000269945">
    <property type="component" value="Unassembled WGS sequence"/>
</dbReference>
<accession>A0A9X9M2P9</accession>
<keyword evidence="1" id="KW-0472">Membrane</keyword>
<proteinExistence type="predicted"/>
<feature type="transmembrane region" description="Helical" evidence="1">
    <location>
        <begin position="55"/>
        <end position="71"/>
    </location>
</feature>
<feature type="transmembrane region" description="Helical" evidence="1">
    <location>
        <begin position="27"/>
        <end position="49"/>
    </location>
</feature>
<reference evidence="2 3" key="1">
    <citation type="submission" date="2018-10" db="EMBL/GenBank/DDBJ databases">
        <authorList>
            <person name="Ekblom R."/>
            <person name="Jareborg N."/>
        </authorList>
    </citation>
    <scope>NUCLEOTIDE SEQUENCE [LARGE SCALE GENOMIC DNA]</scope>
    <source>
        <tissue evidence="2">Muscle</tissue>
    </source>
</reference>
<dbReference type="AlphaFoldDB" id="A0A9X9M2P9"/>
<organism evidence="2 3">
    <name type="scientific">Gulo gulo</name>
    <name type="common">Wolverine</name>
    <name type="synonym">Gluton</name>
    <dbReference type="NCBI Taxonomy" id="48420"/>
    <lineage>
        <taxon>Eukaryota</taxon>
        <taxon>Metazoa</taxon>
        <taxon>Chordata</taxon>
        <taxon>Craniata</taxon>
        <taxon>Vertebrata</taxon>
        <taxon>Euteleostomi</taxon>
        <taxon>Mammalia</taxon>
        <taxon>Eutheria</taxon>
        <taxon>Laurasiatheria</taxon>
        <taxon>Carnivora</taxon>
        <taxon>Caniformia</taxon>
        <taxon>Musteloidea</taxon>
        <taxon>Mustelidae</taxon>
        <taxon>Guloninae</taxon>
        <taxon>Gulo</taxon>
    </lineage>
</organism>
<keyword evidence="3" id="KW-1185">Reference proteome</keyword>
<gene>
    <name evidence="2" type="ORF">BN2614_LOCUS8</name>
</gene>
<name>A0A9X9M2P9_GULGU</name>
<comment type="caution">
    <text evidence="2">The sequence shown here is derived from an EMBL/GenBank/DDBJ whole genome shotgun (WGS) entry which is preliminary data.</text>
</comment>
<evidence type="ECO:0000256" key="1">
    <source>
        <dbReference type="SAM" id="Phobius"/>
    </source>
</evidence>
<protein>
    <submittedName>
        <fullName evidence="2">Uncharacterized protein</fullName>
    </submittedName>
</protein>
<keyword evidence="1" id="KW-0812">Transmembrane</keyword>
<dbReference type="EMBL" id="CYRY02039204">
    <property type="protein sequence ID" value="VCX30777.1"/>
    <property type="molecule type" value="Genomic_DNA"/>
</dbReference>
<sequence length="72" mass="8343">MDSNHSISTVLLLSLCFFSFPSTKHSFYLYITVSSLIVFLHLSHSILFFLCNENISWVHFSSMFICTYITIP</sequence>
<evidence type="ECO:0000313" key="3">
    <source>
        <dbReference type="Proteomes" id="UP000269945"/>
    </source>
</evidence>